<feature type="domain" description="RRM" evidence="4">
    <location>
        <begin position="1067"/>
        <end position="1140"/>
    </location>
</feature>
<dbReference type="InterPro" id="IPR000504">
    <property type="entry name" value="RRM_dom"/>
</dbReference>
<feature type="region of interest" description="Disordered" evidence="3">
    <location>
        <begin position="743"/>
        <end position="808"/>
    </location>
</feature>
<dbReference type="Proteomes" id="UP000075884">
    <property type="component" value="Unassembled WGS sequence"/>
</dbReference>
<feature type="region of interest" description="Disordered" evidence="3">
    <location>
        <begin position="667"/>
        <end position="698"/>
    </location>
</feature>
<feature type="region of interest" description="Disordered" evidence="3">
    <location>
        <begin position="231"/>
        <end position="260"/>
    </location>
</feature>
<dbReference type="SMART" id="SM00360">
    <property type="entry name" value="RRM"/>
    <property type="match status" value="5"/>
</dbReference>
<feature type="compositionally biased region" description="Low complexity" evidence="3">
    <location>
        <begin position="935"/>
        <end position="952"/>
    </location>
</feature>
<reference evidence="5" key="2">
    <citation type="submission" date="2020-05" db="UniProtKB">
        <authorList>
            <consortium name="EnsemblMetazoa"/>
        </authorList>
    </citation>
    <scope>IDENTIFICATION</scope>
    <source>
        <strain evidence="5">WRAIR2</strain>
    </source>
</reference>
<evidence type="ECO:0000256" key="1">
    <source>
        <dbReference type="ARBA" id="ARBA00022884"/>
    </source>
</evidence>
<evidence type="ECO:0000259" key="4">
    <source>
        <dbReference type="PROSITE" id="PS50102"/>
    </source>
</evidence>
<dbReference type="Gene3D" id="3.30.70.330">
    <property type="match status" value="3"/>
</dbReference>
<dbReference type="PANTHER" id="PTHR23189">
    <property type="entry name" value="RNA RECOGNITION MOTIF-CONTAINING"/>
    <property type="match status" value="1"/>
</dbReference>
<evidence type="ECO:0000256" key="2">
    <source>
        <dbReference type="PROSITE-ProRule" id="PRU00176"/>
    </source>
</evidence>
<dbReference type="CDD" id="cd00590">
    <property type="entry name" value="RRM_SF"/>
    <property type="match status" value="4"/>
</dbReference>
<keyword evidence="6" id="KW-1185">Reference proteome</keyword>
<dbReference type="STRING" id="7168.A0A182NS17"/>
<name>A0A182NS17_9DIPT</name>
<dbReference type="GO" id="GO:0003723">
    <property type="term" value="F:RNA binding"/>
    <property type="evidence" value="ECO:0007669"/>
    <property type="project" value="UniProtKB-UniRule"/>
</dbReference>
<feature type="compositionally biased region" description="Low complexity" evidence="3">
    <location>
        <begin position="991"/>
        <end position="1003"/>
    </location>
</feature>
<feature type="region of interest" description="Disordered" evidence="3">
    <location>
        <begin position="916"/>
        <end position="1050"/>
    </location>
</feature>
<feature type="domain" description="RRM" evidence="4">
    <location>
        <begin position="90"/>
        <end position="161"/>
    </location>
</feature>
<sequence length="1223" mass="141307">MNPNEVVYISNIPKQTSLADLHGFIKSSGNVVGSTFMRENRNDCRTKIAFVLFENEAQAMDACDLDQTLFQSHRLSVLLSNDDRKFLAGYTIVVENTSPDTSEEDLFEACCRYGNVDAVQIPTNYYAFVMFSERSAAHAAQRKLDNSILKQHQVAVKVLDDDVRVRLEDLDSYKTPRVYNELLRAKQQYFANQQPNRNDIHQIQRRDQNDQLKNEQFYDNIDDDSVCQFNQNDPNDYDLDMEQPEQEQEHQEDLQQYSDEDDGTAVVYRRDITFGKPRFITANKTAVKVENIPRDVYDEDVIIFFQKFGPILSIERGLCLNAVYTKVFTITYMDEESQRRAIHCFSRQVVLSNITCKIFTMIPGESLLGLPNRSVLVSYISKHVMYSEIVDAFSHIGDIMYVEKKVRNQGPTVVHFTHPINMNEACLINCIATYMVYVAPVNLKEYQKFAANMMSFKRSAKRKLKGTQKYEYLQELAAKEEAERVDNIIFKTAHDPHYRNPNPKKYSFEVAVYNCPKNTTIARFRSYFNRAGHVLAMRHEQDKYDPDTWRVFVSFANYLEAFRAIRLKGKLNAEFIFKHIAAETPKLDCLEAVKVKVLSGMREMVKQNGPQNCSNTLGDNDAKDDRPRVLLSDIFAETDAADEKPCEPDPAERVPEQMPKVAMNIKKEPCDSPKASTSGVTAQRNPSPEKDSKKERRDVIAVQRVIKTEYQQNQLNELEEMERFIKQKEQDIQRRLEKLERDEANITTLLPSTTTSTNSSSTTKRMKSPERKAKDPASSSSGLGSSRGSSSNLHRGSPARSDSFSTSNRISTLTTTMTTVNNNPTPFPAAKPFLPEQMRSVSPSDRLAHERYMQIRVEKIAITQELDSLRQRFDYRKGSRVDALRDLLAGLNREQREIQIQLEAKWRFRMPEDASYAGSSFDMSPPRSSRRDSNRSLSRSRSPYRSPARSRSPLPPARRYGRSRTGSRSRSPPSRRSNFLRSRTRSRSPRTRNIPSRSRSPSPQRRRRLARVSRSPSPQYSQRNQQQNRRRSRTPSTGSRSPTLKRGYSLERDMYNIGRFNTYHGKHGVYVGNIDSKVSDREIEEIFARYGRLNHVDWTRRKRYGEINIDYTNREDAFKALEMNNAKIMGRRLRVAFNMDKPSNREGFTLYFKLRQLTNEMTIYRTYKPFGDIDFIWYPEDCFFGTISFRRPESATNALVVKELCDGTIINSRPFIDKVARGQ</sequence>
<dbReference type="PROSITE" id="PS50102">
    <property type="entry name" value="RRM"/>
    <property type="match status" value="3"/>
</dbReference>
<feature type="compositionally biased region" description="Low complexity" evidence="3">
    <location>
        <begin position="1012"/>
        <end position="1027"/>
    </location>
</feature>
<feature type="domain" description="RRM" evidence="4">
    <location>
        <begin position="5"/>
        <end position="82"/>
    </location>
</feature>
<dbReference type="InterPro" id="IPR012677">
    <property type="entry name" value="Nucleotide-bd_a/b_plait_sf"/>
</dbReference>
<protein>
    <recommendedName>
        <fullName evidence="4">RRM domain-containing protein</fullName>
    </recommendedName>
</protein>
<feature type="compositionally biased region" description="Basic and acidic residues" evidence="3">
    <location>
        <begin position="687"/>
        <end position="698"/>
    </location>
</feature>
<evidence type="ECO:0000313" key="6">
    <source>
        <dbReference type="Proteomes" id="UP000075884"/>
    </source>
</evidence>
<organism evidence="5 6">
    <name type="scientific">Anopheles dirus</name>
    <dbReference type="NCBI Taxonomy" id="7168"/>
    <lineage>
        <taxon>Eukaryota</taxon>
        <taxon>Metazoa</taxon>
        <taxon>Ecdysozoa</taxon>
        <taxon>Arthropoda</taxon>
        <taxon>Hexapoda</taxon>
        <taxon>Insecta</taxon>
        <taxon>Pterygota</taxon>
        <taxon>Neoptera</taxon>
        <taxon>Endopterygota</taxon>
        <taxon>Diptera</taxon>
        <taxon>Nematocera</taxon>
        <taxon>Culicoidea</taxon>
        <taxon>Culicidae</taxon>
        <taxon>Anophelinae</taxon>
        <taxon>Anopheles</taxon>
    </lineage>
</organism>
<reference evidence="6" key="1">
    <citation type="submission" date="2013-03" db="EMBL/GenBank/DDBJ databases">
        <title>The Genome Sequence of Anopheles dirus WRAIR2.</title>
        <authorList>
            <consortium name="The Broad Institute Genomics Platform"/>
            <person name="Neafsey D.E."/>
            <person name="Walton C."/>
            <person name="Walker B."/>
            <person name="Young S.K."/>
            <person name="Zeng Q."/>
            <person name="Gargeya S."/>
            <person name="Fitzgerald M."/>
            <person name="Haas B."/>
            <person name="Abouelleil A."/>
            <person name="Allen A.W."/>
            <person name="Alvarado L."/>
            <person name="Arachchi H.M."/>
            <person name="Berlin A.M."/>
            <person name="Chapman S.B."/>
            <person name="Gainer-Dewar J."/>
            <person name="Goldberg J."/>
            <person name="Griggs A."/>
            <person name="Gujja S."/>
            <person name="Hansen M."/>
            <person name="Howarth C."/>
            <person name="Imamovic A."/>
            <person name="Ireland A."/>
            <person name="Larimer J."/>
            <person name="McCowan C."/>
            <person name="Murphy C."/>
            <person name="Pearson M."/>
            <person name="Poon T.W."/>
            <person name="Priest M."/>
            <person name="Roberts A."/>
            <person name="Saif S."/>
            <person name="Shea T."/>
            <person name="Sisk P."/>
            <person name="Sykes S."/>
            <person name="Wortman J."/>
            <person name="Nusbaum C."/>
            <person name="Birren B."/>
        </authorList>
    </citation>
    <scope>NUCLEOTIDE SEQUENCE [LARGE SCALE GENOMIC DNA]</scope>
    <source>
        <strain evidence="6">WRAIR2</strain>
    </source>
</reference>
<feature type="compositionally biased region" description="Low complexity" evidence="3">
    <location>
        <begin position="778"/>
        <end position="796"/>
    </location>
</feature>
<accession>A0A182NS17</accession>
<feature type="compositionally biased region" description="Polar residues" evidence="3">
    <location>
        <begin position="674"/>
        <end position="686"/>
    </location>
</feature>
<dbReference type="Pfam" id="PF00076">
    <property type="entry name" value="RRM_1"/>
    <property type="match status" value="3"/>
</dbReference>
<dbReference type="EnsemblMetazoa" id="ADIR010457-RA">
    <property type="protein sequence ID" value="ADIR010457-PA"/>
    <property type="gene ID" value="ADIR010457"/>
</dbReference>
<dbReference type="VEuPathDB" id="VectorBase:ADIR010457"/>
<feature type="compositionally biased region" description="Low complexity" evidence="3">
    <location>
        <begin position="968"/>
        <end position="981"/>
    </location>
</feature>
<feature type="compositionally biased region" description="Low complexity" evidence="3">
    <location>
        <begin position="747"/>
        <end position="763"/>
    </location>
</feature>
<evidence type="ECO:0000256" key="3">
    <source>
        <dbReference type="SAM" id="MobiDB-lite"/>
    </source>
</evidence>
<dbReference type="AlphaFoldDB" id="A0A182NS17"/>
<proteinExistence type="predicted"/>
<feature type="compositionally biased region" description="Acidic residues" evidence="3">
    <location>
        <begin position="235"/>
        <end position="246"/>
    </location>
</feature>
<dbReference type="SUPFAM" id="SSF54928">
    <property type="entry name" value="RNA-binding domain, RBD"/>
    <property type="match status" value="4"/>
</dbReference>
<evidence type="ECO:0000313" key="5">
    <source>
        <dbReference type="EnsemblMetazoa" id="ADIR010457-PA"/>
    </source>
</evidence>
<keyword evidence="1 2" id="KW-0694">RNA-binding</keyword>
<dbReference type="InterPro" id="IPR035979">
    <property type="entry name" value="RBD_domain_sf"/>
</dbReference>